<dbReference type="OrthoDB" id="642193at2759"/>
<evidence type="ECO:0000256" key="2">
    <source>
        <dbReference type="ARBA" id="ARBA00007210"/>
    </source>
</evidence>
<dbReference type="InterPro" id="IPR011993">
    <property type="entry name" value="PH-like_dom_sf"/>
</dbReference>
<evidence type="ECO:0000313" key="10">
    <source>
        <dbReference type="Proteomes" id="UP000186594"/>
    </source>
</evidence>
<dbReference type="InterPro" id="IPR042561">
    <property type="entry name" value="Exo84_C_1"/>
</dbReference>
<dbReference type="GO" id="GO:0006893">
    <property type="term" value="P:Golgi to plasma membrane transport"/>
    <property type="evidence" value="ECO:0007669"/>
    <property type="project" value="TreeGrafter"/>
</dbReference>
<organism evidence="9 10">
    <name type="scientific">Neolecta irregularis (strain DAH-3)</name>
    <dbReference type="NCBI Taxonomy" id="1198029"/>
    <lineage>
        <taxon>Eukaryota</taxon>
        <taxon>Fungi</taxon>
        <taxon>Dikarya</taxon>
        <taxon>Ascomycota</taxon>
        <taxon>Taphrinomycotina</taxon>
        <taxon>Neolectales</taxon>
        <taxon>Neolectaceae</taxon>
        <taxon>Neolecta</taxon>
    </lineage>
</organism>
<dbReference type="SUPFAM" id="SSF50729">
    <property type="entry name" value="PH domain-like"/>
    <property type="match status" value="1"/>
</dbReference>
<feature type="domain" description="Exocyst component Exo84 C-terminal" evidence="8">
    <location>
        <begin position="373"/>
        <end position="572"/>
    </location>
</feature>
<dbReference type="GO" id="GO:0015031">
    <property type="term" value="P:protein transport"/>
    <property type="evidence" value="ECO:0007669"/>
    <property type="project" value="UniProtKB-KW"/>
</dbReference>
<accession>A0A1U7LVG9</accession>
<evidence type="ECO:0000259" key="8">
    <source>
        <dbReference type="Pfam" id="PF16528"/>
    </source>
</evidence>
<keyword evidence="4" id="KW-0813">Transport</keyword>
<comment type="caution">
    <text evidence="9">The sequence shown here is derived from an EMBL/GenBank/DDBJ whole genome shotgun (WGS) entry which is preliminary data.</text>
</comment>
<dbReference type="OMA" id="AAWLPNR"/>
<dbReference type="InterPro" id="IPR016159">
    <property type="entry name" value="Cullin_repeat-like_dom_sf"/>
</dbReference>
<dbReference type="GO" id="GO:0030133">
    <property type="term" value="C:transport vesicle"/>
    <property type="evidence" value="ECO:0007669"/>
    <property type="project" value="UniProtKB-SubCell"/>
</dbReference>
<dbReference type="Gene3D" id="1.20.58.1210">
    <property type="entry name" value="Exo84p, N-terminal helical domain"/>
    <property type="match status" value="1"/>
</dbReference>
<dbReference type="InterPro" id="IPR032403">
    <property type="entry name" value="Exo84_C"/>
</dbReference>
<dbReference type="SUPFAM" id="SSF74788">
    <property type="entry name" value="Cullin repeat-like"/>
    <property type="match status" value="1"/>
</dbReference>
<dbReference type="Pfam" id="PF16528">
    <property type="entry name" value="Exo84_C"/>
    <property type="match status" value="1"/>
</dbReference>
<evidence type="ECO:0000256" key="5">
    <source>
        <dbReference type="ARBA" id="ARBA00022483"/>
    </source>
</evidence>
<sequence>MSAQRTRQRSERNLTPNFAGKLGDAPDRKDQKHVADRMMRRYSTKPAIGGMPGGHQESFPAGLRAIQQTAVAQENKKLPPVKPADKSGKVDPSAFSASNFNAEQYVEASIRHAKESELQTFYSDLRRIKEETYVNLQRNVFRNYKEFVVIAKEVAHLSSDMNTLREYLTNLQSITALLKNDLDLAQDEDNSIIAQRRHAKFRNSIADLTTIYASQLASLWERVEGSQKYVPSFPGRHIIRECPNFVELHAATYKPKQPVYIVLLDDHLLVATSKTRAGATKLVAEKCWNLLDIELKDIHNSLQLIFGNETYVYTSEKNDDMKTLLAIYKRACEEMKSSMFCLLICFNLLGQKSGSVPRARIPSTILEPAKDLRWIEDRMDELDEWIAHKNFDDAVNSITQGRTITLSQQFDGPTTEIIGSKLDERAQRLCIILCTELSENAGKKNVVRRTVRWLVELGFEDRARSAFSSSRDAMIKQRTRQILFQGEIPQYLSDFALVQFTLMKNTWEMWQLAFQENRMASGFAAWAANQIARFKETFSRQLDGFSTTGDEYRNSIEAVRNQIPVLREVGMDASFLLKEILQQA</sequence>
<keyword evidence="5" id="KW-0268">Exocytosis</keyword>
<dbReference type="InterPro" id="IPR042560">
    <property type="entry name" value="Exo84_C_2"/>
</dbReference>
<keyword evidence="10" id="KW-1185">Reference proteome</keyword>
<evidence type="ECO:0000313" key="9">
    <source>
        <dbReference type="EMBL" id="OLL26511.1"/>
    </source>
</evidence>
<dbReference type="EMBL" id="LXFE01000173">
    <property type="protein sequence ID" value="OLL26511.1"/>
    <property type="molecule type" value="Genomic_DNA"/>
</dbReference>
<dbReference type="Proteomes" id="UP000186594">
    <property type="component" value="Unassembled WGS sequence"/>
</dbReference>
<dbReference type="Gene3D" id="2.30.29.30">
    <property type="entry name" value="Pleckstrin-homology domain (PH domain)/Phosphotyrosine-binding domain (PTB)"/>
    <property type="match status" value="1"/>
</dbReference>
<dbReference type="STRING" id="1198029.A0A1U7LVG9"/>
<dbReference type="GO" id="GO:0000145">
    <property type="term" value="C:exocyst"/>
    <property type="evidence" value="ECO:0007669"/>
    <property type="project" value="InterPro"/>
</dbReference>
<dbReference type="AlphaFoldDB" id="A0A1U7LVG9"/>
<name>A0A1U7LVG9_NEOID</name>
<dbReference type="Gene3D" id="1.20.58.1220">
    <property type="entry name" value="Exo84p, C-terminal helical domain"/>
    <property type="match status" value="1"/>
</dbReference>
<evidence type="ECO:0000256" key="3">
    <source>
        <dbReference type="ARBA" id="ARBA00021269"/>
    </source>
</evidence>
<evidence type="ECO:0000256" key="7">
    <source>
        <dbReference type="SAM" id="MobiDB-lite"/>
    </source>
</evidence>
<dbReference type="PANTHER" id="PTHR21426:SF12">
    <property type="entry name" value="EXOCYST COMPLEX COMPONENT 8"/>
    <property type="match status" value="1"/>
</dbReference>
<dbReference type="Pfam" id="PF25345">
    <property type="entry name" value="PH_EXO84"/>
    <property type="match status" value="1"/>
</dbReference>
<feature type="compositionally biased region" description="Basic and acidic residues" evidence="7">
    <location>
        <begin position="24"/>
        <end position="34"/>
    </location>
</feature>
<reference evidence="9 10" key="1">
    <citation type="submission" date="2016-04" db="EMBL/GenBank/DDBJ databases">
        <title>Evolutionary innovation and constraint leading to complex multicellularity in the Ascomycota.</title>
        <authorList>
            <person name="Cisse O."/>
            <person name="Nguyen A."/>
            <person name="Hewitt D.A."/>
            <person name="Jedd G."/>
            <person name="Stajich J.E."/>
        </authorList>
    </citation>
    <scope>NUCLEOTIDE SEQUENCE [LARGE SCALE GENOMIC DNA]</scope>
    <source>
        <strain evidence="9 10">DAH-3</strain>
    </source>
</reference>
<dbReference type="Pfam" id="PF08700">
    <property type="entry name" value="VPS51_Exo84_N"/>
    <property type="match status" value="1"/>
</dbReference>
<gene>
    <name evidence="9" type="ORF">NEOLI_003885</name>
</gene>
<protein>
    <recommendedName>
        <fullName evidence="3">Exocyst complex component EXO84</fullName>
    </recommendedName>
</protein>
<evidence type="ECO:0000256" key="6">
    <source>
        <dbReference type="ARBA" id="ARBA00022927"/>
    </source>
</evidence>
<dbReference type="GO" id="GO:0006887">
    <property type="term" value="P:exocytosis"/>
    <property type="evidence" value="ECO:0007669"/>
    <property type="project" value="UniProtKB-KW"/>
</dbReference>
<feature type="region of interest" description="Disordered" evidence="7">
    <location>
        <begin position="1"/>
        <end position="34"/>
    </location>
</feature>
<evidence type="ECO:0000256" key="4">
    <source>
        <dbReference type="ARBA" id="ARBA00022448"/>
    </source>
</evidence>
<dbReference type="PANTHER" id="PTHR21426">
    <property type="entry name" value="EXOCYST COMPLEX COMPONENT 8"/>
    <property type="match status" value="1"/>
</dbReference>
<comment type="subcellular location">
    <subcellularLocation>
        <location evidence="1">Cytoplasmic vesicle</location>
        <location evidence="1">Secretory vesicle</location>
    </subcellularLocation>
</comment>
<comment type="similarity">
    <text evidence="2">Belongs to the EXO84 family.</text>
</comment>
<dbReference type="InterPro" id="IPR033961">
    <property type="entry name" value="Exo84"/>
</dbReference>
<keyword evidence="6" id="KW-0653">Protein transport</keyword>
<evidence type="ECO:0000256" key="1">
    <source>
        <dbReference type="ARBA" id="ARBA00004398"/>
    </source>
</evidence>
<proteinExistence type="inferred from homology"/>